<dbReference type="EMBL" id="LAZR01000134">
    <property type="protein sequence ID" value="KKN87825.1"/>
    <property type="molecule type" value="Genomic_DNA"/>
</dbReference>
<comment type="caution">
    <text evidence="3">The sequence shown here is derived from an EMBL/GenBank/DDBJ whole genome shotgun (WGS) entry which is preliminary data.</text>
</comment>
<reference evidence="3" key="1">
    <citation type="journal article" date="2015" name="Nature">
        <title>Complex archaea that bridge the gap between prokaryotes and eukaryotes.</title>
        <authorList>
            <person name="Spang A."/>
            <person name="Saw J.H."/>
            <person name="Jorgensen S.L."/>
            <person name="Zaremba-Niedzwiedzka K."/>
            <person name="Martijn J."/>
            <person name="Lind A.E."/>
            <person name="van Eijk R."/>
            <person name="Schleper C."/>
            <person name="Guy L."/>
            <person name="Ettema T.J."/>
        </authorList>
    </citation>
    <scope>NUCLEOTIDE SEQUENCE</scope>
</reference>
<protein>
    <recommendedName>
        <fullName evidence="2">Multidrug resistance protein MdtA-like C-terminal permuted SH3 domain-containing protein</fullName>
    </recommendedName>
</protein>
<gene>
    <name evidence="3" type="ORF">LCGC14_0255170</name>
</gene>
<accession>A0A0F9U3P0</accession>
<dbReference type="NCBIfam" id="TIGR01730">
    <property type="entry name" value="RND_mfp"/>
    <property type="match status" value="1"/>
</dbReference>
<evidence type="ECO:0000256" key="1">
    <source>
        <dbReference type="SAM" id="Coils"/>
    </source>
</evidence>
<evidence type="ECO:0000313" key="3">
    <source>
        <dbReference type="EMBL" id="KKN87825.1"/>
    </source>
</evidence>
<dbReference type="PANTHER" id="PTHR30469:SF20">
    <property type="entry name" value="EFFLUX RND TRANSPORTER PERIPLASMIC ADAPTOR SUBUNIT"/>
    <property type="match status" value="1"/>
</dbReference>
<dbReference type="PROSITE" id="PS51257">
    <property type="entry name" value="PROKAR_LIPOPROTEIN"/>
    <property type="match status" value="1"/>
</dbReference>
<name>A0A0F9U3P0_9ZZZZ</name>
<dbReference type="PANTHER" id="PTHR30469">
    <property type="entry name" value="MULTIDRUG RESISTANCE PROTEIN MDTA"/>
    <property type="match status" value="1"/>
</dbReference>
<organism evidence="3">
    <name type="scientific">marine sediment metagenome</name>
    <dbReference type="NCBI Taxonomy" id="412755"/>
    <lineage>
        <taxon>unclassified sequences</taxon>
        <taxon>metagenomes</taxon>
        <taxon>ecological metagenomes</taxon>
    </lineage>
</organism>
<dbReference type="Pfam" id="PF25967">
    <property type="entry name" value="RND-MFP_C"/>
    <property type="match status" value="1"/>
</dbReference>
<dbReference type="Gene3D" id="2.40.50.100">
    <property type="match status" value="1"/>
</dbReference>
<dbReference type="Gene3D" id="1.10.287.470">
    <property type="entry name" value="Helix hairpin bin"/>
    <property type="match status" value="1"/>
</dbReference>
<proteinExistence type="predicted"/>
<feature type="coiled-coil region" evidence="1">
    <location>
        <begin position="142"/>
        <end position="169"/>
    </location>
</feature>
<feature type="domain" description="Multidrug resistance protein MdtA-like C-terminal permuted SH3" evidence="2">
    <location>
        <begin position="290"/>
        <end position="348"/>
    </location>
</feature>
<keyword evidence="1" id="KW-0175">Coiled coil</keyword>
<dbReference type="SUPFAM" id="SSF111369">
    <property type="entry name" value="HlyD-like secretion proteins"/>
    <property type="match status" value="1"/>
</dbReference>
<dbReference type="GO" id="GO:1990281">
    <property type="term" value="C:efflux pump complex"/>
    <property type="evidence" value="ECO:0007669"/>
    <property type="project" value="TreeGrafter"/>
</dbReference>
<dbReference type="GO" id="GO:0015562">
    <property type="term" value="F:efflux transmembrane transporter activity"/>
    <property type="evidence" value="ECO:0007669"/>
    <property type="project" value="TreeGrafter"/>
</dbReference>
<evidence type="ECO:0000259" key="2">
    <source>
        <dbReference type="Pfam" id="PF25967"/>
    </source>
</evidence>
<dbReference type="InterPro" id="IPR058627">
    <property type="entry name" value="MdtA-like_C"/>
</dbReference>
<dbReference type="Gene3D" id="2.40.30.170">
    <property type="match status" value="1"/>
</dbReference>
<dbReference type="AlphaFoldDB" id="A0A0F9U3P0"/>
<sequence>MTCGKALIRFGRSLGLLAAFLGCVGTASIAQDQSTTNTAVSKTITVPLTVAVSATNDVQRVFVGRLEPLRVVDLAFQISGQILELPVSAGEGLKKGELIARLDITDFELALARAQASFDLATSEFKRSAELANRGAGSEARLDTAKAQLAQSEVALREAERRLAQTRIEAPFDALVGRIFSEAYSNTTPAAPIVRLQDVSEMRVYISLPEEIAALARTRAEDFSITATFPAAPGYEAELILREFVTEADPVAQTYVVEFAIAGELDFRLLPGMTANVVARLEGSGGTGSVVIPVSAIDTTSAPEPRVWIFDESNGTVRPRTVRLGLPRENAIVVLEGLAAGQRVVSGGWWKLTDGMNIRPDVH</sequence>
<dbReference type="Gene3D" id="2.40.420.20">
    <property type="match status" value="1"/>
</dbReference>
<dbReference type="InterPro" id="IPR006143">
    <property type="entry name" value="RND_pump_MFP"/>
</dbReference>